<dbReference type="PANTHER" id="PTHR24198">
    <property type="entry name" value="ANKYRIN REPEAT AND PROTEIN KINASE DOMAIN-CONTAINING PROTEIN"/>
    <property type="match status" value="1"/>
</dbReference>
<dbReference type="InterPro" id="IPR002110">
    <property type="entry name" value="Ankyrin_rpt"/>
</dbReference>
<evidence type="ECO:0000313" key="6">
    <source>
        <dbReference type="Proteomes" id="UP000596742"/>
    </source>
</evidence>
<dbReference type="Proteomes" id="UP000596742">
    <property type="component" value="Unassembled WGS sequence"/>
</dbReference>
<feature type="domain" description="Novel STAND NTPase 3" evidence="4">
    <location>
        <begin position="2"/>
        <end position="127"/>
    </location>
</feature>
<keyword evidence="6" id="KW-1185">Reference proteome</keyword>
<dbReference type="Pfam" id="PF12796">
    <property type="entry name" value="Ank_2"/>
    <property type="match status" value="1"/>
</dbReference>
<dbReference type="PRINTS" id="PR01415">
    <property type="entry name" value="ANKYRIN"/>
</dbReference>
<dbReference type="PROSITE" id="PS50297">
    <property type="entry name" value="ANK_REP_REGION"/>
    <property type="match status" value="2"/>
</dbReference>
<keyword evidence="1" id="KW-0677">Repeat</keyword>
<evidence type="ECO:0000313" key="5">
    <source>
        <dbReference type="EMBL" id="VDH89346.1"/>
    </source>
</evidence>
<dbReference type="EMBL" id="UYJE01000026">
    <property type="protein sequence ID" value="VDH89346.1"/>
    <property type="molecule type" value="Genomic_DNA"/>
</dbReference>
<dbReference type="SMART" id="SM00248">
    <property type="entry name" value="ANK"/>
    <property type="match status" value="4"/>
</dbReference>
<dbReference type="PANTHER" id="PTHR24198:SF165">
    <property type="entry name" value="ANKYRIN REPEAT-CONTAINING PROTEIN-RELATED"/>
    <property type="match status" value="1"/>
</dbReference>
<gene>
    <name evidence="5" type="ORF">MGAL_10B036703</name>
</gene>
<protein>
    <recommendedName>
        <fullName evidence="4">Novel STAND NTPase 3 domain-containing protein</fullName>
    </recommendedName>
</protein>
<dbReference type="InterPro" id="IPR036770">
    <property type="entry name" value="Ankyrin_rpt-contain_sf"/>
</dbReference>
<evidence type="ECO:0000259" key="4">
    <source>
        <dbReference type="Pfam" id="PF20720"/>
    </source>
</evidence>
<feature type="repeat" description="ANK" evidence="3">
    <location>
        <begin position="246"/>
        <end position="278"/>
    </location>
</feature>
<dbReference type="PROSITE" id="PS50088">
    <property type="entry name" value="ANK_REPEAT"/>
    <property type="match status" value="2"/>
</dbReference>
<name>A0A8B6BGC6_MYTGA</name>
<dbReference type="Gene3D" id="1.25.40.20">
    <property type="entry name" value="Ankyrin repeat-containing domain"/>
    <property type="match status" value="2"/>
</dbReference>
<reference evidence="5" key="1">
    <citation type="submission" date="2018-11" db="EMBL/GenBank/DDBJ databases">
        <authorList>
            <person name="Alioto T."/>
            <person name="Alioto T."/>
        </authorList>
    </citation>
    <scope>NUCLEOTIDE SEQUENCE</scope>
</reference>
<dbReference type="Pfam" id="PF00023">
    <property type="entry name" value="Ank"/>
    <property type="match status" value="1"/>
</dbReference>
<comment type="caution">
    <text evidence="5">The sequence shown here is derived from an EMBL/GenBank/DDBJ whole genome shotgun (WGS) entry which is preliminary data.</text>
</comment>
<dbReference type="InterPro" id="IPR049050">
    <property type="entry name" value="nSTAND3"/>
</dbReference>
<feature type="repeat" description="ANK" evidence="3">
    <location>
        <begin position="279"/>
        <end position="311"/>
    </location>
</feature>
<organism evidence="5 6">
    <name type="scientific">Mytilus galloprovincialis</name>
    <name type="common">Mediterranean mussel</name>
    <dbReference type="NCBI Taxonomy" id="29158"/>
    <lineage>
        <taxon>Eukaryota</taxon>
        <taxon>Metazoa</taxon>
        <taxon>Spiralia</taxon>
        <taxon>Lophotrochozoa</taxon>
        <taxon>Mollusca</taxon>
        <taxon>Bivalvia</taxon>
        <taxon>Autobranchia</taxon>
        <taxon>Pteriomorphia</taxon>
        <taxon>Mytilida</taxon>
        <taxon>Mytiloidea</taxon>
        <taxon>Mytilidae</taxon>
        <taxon>Mytilinae</taxon>
        <taxon>Mytilus</taxon>
    </lineage>
</organism>
<proteinExistence type="predicted"/>
<evidence type="ECO:0000256" key="2">
    <source>
        <dbReference type="ARBA" id="ARBA00023043"/>
    </source>
</evidence>
<dbReference type="AlphaFoldDB" id="A0A8B6BGC6"/>
<keyword evidence="2 3" id="KW-0040">ANK repeat</keyword>
<dbReference type="OrthoDB" id="6362414at2759"/>
<dbReference type="InterPro" id="IPR027417">
    <property type="entry name" value="P-loop_NTPase"/>
</dbReference>
<evidence type="ECO:0000256" key="3">
    <source>
        <dbReference type="PROSITE-ProRule" id="PRU00023"/>
    </source>
</evidence>
<accession>A0A8B6BGC6</accession>
<dbReference type="SUPFAM" id="SSF48403">
    <property type="entry name" value="Ankyrin repeat"/>
    <property type="match status" value="1"/>
</dbReference>
<dbReference type="SUPFAM" id="SSF52540">
    <property type="entry name" value="P-loop containing nucleoside triphosphate hydrolases"/>
    <property type="match status" value="1"/>
</dbReference>
<sequence length="316" mass="35400">MFVSTRASDYVMECLQDNSCVTLTAPSGAGKSFIARHTALTLQKAGYKIVPVIQPDDIRNFYQPGEQTVFIVDDICGNFTANQQQIDNWKQLLPVVDTIIADKCCKIIVSCRQQLIQYLQQLDKVQQVKLANTKDTVEPKESCNSGTTPLVWNCYDGYTDMVQWMLRNDVDVDQCRDDGTSNNGHTDIVRLLLERNPDPCNNSTRISNSPSLVQPLLKHKPDINAQTCDGEYVSKKSVDYAFDVVAGSSPLHIACFMGRINVVRCLIDHKGNINMTKEDGTTPLFYACEVGYKDIVRLLLDNGADTQICRMERNSL</sequence>
<dbReference type="Pfam" id="PF20720">
    <property type="entry name" value="nSTAND3"/>
    <property type="match status" value="1"/>
</dbReference>
<evidence type="ECO:0000256" key="1">
    <source>
        <dbReference type="ARBA" id="ARBA00022737"/>
    </source>
</evidence>